<sequence length="80" mass="8629">MFSEIIKAASGLASSFTLTQLPIPSTVTVNVSGKNVQRDLTHQNGFDLVYSATGATIVFYGEALPTANKKVDVSYKYLNK</sequence>
<protein>
    <submittedName>
        <fullName evidence="1">Uncharacterized protein</fullName>
    </submittedName>
</protein>
<name>A0A371YJG3_9GAMM</name>
<dbReference type="EMBL" id="PYIX02000073">
    <property type="protein sequence ID" value="RFC81607.1"/>
    <property type="molecule type" value="Genomic_DNA"/>
</dbReference>
<reference evidence="1 2" key="1">
    <citation type="submission" date="2018-08" db="EMBL/GenBank/DDBJ databases">
        <title>The draft genome of Acinetobacter sichuanensis strain WCHAc060041.</title>
        <authorList>
            <person name="Qin J."/>
            <person name="Feng Y."/>
            <person name="Zong Z."/>
        </authorList>
    </citation>
    <scope>NUCLEOTIDE SEQUENCE [LARGE SCALE GENOMIC DNA]</scope>
    <source>
        <strain evidence="1 2">WCHAc060041</strain>
    </source>
</reference>
<gene>
    <name evidence="1" type="ORF">C9E89_020960</name>
</gene>
<evidence type="ECO:0000313" key="2">
    <source>
        <dbReference type="Proteomes" id="UP000240957"/>
    </source>
</evidence>
<comment type="caution">
    <text evidence="1">The sequence shown here is derived from an EMBL/GenBank/DDBJ whole genome shotgun (WGS) entry which is preliminary data.</text>
</comment>
<dbReference type="Proteomes" id="UP000240957">
    <property type="component" value="Unassembled WGS sequence"/>
</dbReference>
<dbReference type="AlphaFoldDB" id="A0A371YJG3"/>
<proteinExistence type="predicted"/>
<accession>A0A371YJG3</accession>
<organism evidence="1 2">
    <name type="scientific">Acinetobacter sichuanensis</name>
    <dbReference type="NCBI Taxonomy" id="2136183"/>
    <lineage>
        <taxon>Bacteria</taxon>
        <taxon>Pseudomonadati</taxon>
        <taxon>Pseudomonadota</taxon>
        <taxon>Gammaproteobacteria</taxon>
        <taxon>Moraxellales</taxon>
        <taxon>Moraxellaceae</taxon>
        <taxon>Acinetobacter</taxon>
    </lineage>
</organism>
<evidence type="ECO:0000313" key="1">
    <source>
        <dbReference type="EMBL" id="RFC81607.1"/>
    </source>
</evidence>
<dbReference type="OrthoDB" id="6694279at2"/>